<feature type="transmembrane region" description="Helical" evidence="12">
    <location>
        <begin position="229"/>
        <end position="252"/>
    </location>
</feature>
<keyword evidence="5 12" id="KW-0812">Transmembrane</keyword>
<name>A0A7C8N1Z2_ORBOL</name>
<dbReference type="PANTHER" id="PTHR15422:SF24">
    <property type="entry name" value="DOMON RELATED DOMAIN-CONTAINING PROTEIN"/>
    <property type="match status" value="1"/>
</dbReference>
<feature type="transmembrane region" description="Helical" evidence="12">
    <location>
        <begin position="110"/>
        <end position="134"/>
    </location>
</feature>
<comment type="caution">
    <text evidence="14">The sequence shown here is derived from an EMBL/GenBank/DDBJ whole genome shotgun (WGS) entry which is preliminary data.</text>
</comment>
<evidence type="ECO:0000256" key="12">
    <source>
        <dbReference type="SAM" id="Phobius"/>
    </source>
</evidence>
<keyword evidence="6" id="KW-0479">Metal-binding</keyword>
<sequence>MGAILRADIICMLWIPRFSHISFPRKFNQLRARSSRPPFRKESGTSKLIMEPRIGIGMRATAYAASILTFTSTVLASAKPDFGEVIRGDDKGLDAGIKIHLSPQRRKLVLIHSAFAAVAWLFFAPVAITIARFFKTARTGGGRIWFRLHFTIQMGTVIFMVLTFILGYYAVQPGSKYQFKNPHFQIGAAVFAAVLAQALLGIVNHFMLRPLRVRRNTQDPLKTPFSNKLHIILGWATLGLGLANIPIGMVLYGTRGRFLILSGVYVFGIILVILVLEAVRGRDRGVILEKEEERGRARRRGSSSTESVLPVAGAEIQEFIYIPVEDELETRTERMHTAPEIPVMSVEQPGAAQPTTTAEAQAAGYPANSAVKETPIEQSTAKESAHGDPVLVLRETSSEQPTLKETATGHPVEVPVMERPAGEAGEQAAVVTEPKSEDTKSKSKAGPIRV</sequence>
<keyword evidence="8 12" id="KW-1133">Transmembrane helix</keyword>
<evidence type="ECO:0000259" key="13">
    <source>
        <dbReference type="PROSITE" id="PS50939"/>
    </source>
</evidence>
<protein>
    <recommendedName>
        <fullName evidence="13">Cytochrome b561 domain-containing protein</fullName>
    </recommendedName>
</protein>
<feature type="compositionally biased region" description="Low complexity" evidence="11">
    <location>
        <begin position="347"/>
        <end position="364"/>
    </location>
</feature>
<dbReference type="Pfam" id="PF03188">
    <property type="entry name" value="Cytochrom_B561"/>
    <property type="match status" value="1"/>
</dbReference>
<evidence type="ECO:0000256" key="8">
    <source>
        <dbReference type="ARBA" id="ARBA00022989"/>
    </source>
</evidence>
<evidence type="ECO:0000256" key="7">
    <source>
        <dbReference type="ARBA" id="ARBA00022982"/>
    </source>
</evidence>
<evidence type="ECO:0000256" key="5">
    <source>
        <dbReference type="ARBA" id="ARBA00022692"/>
    </source>
</evidence>
<dbReference type="Gene3D" id="1.20.120.1770">
    <property type="match status" value="1"/>
</dbReference>
<dbReference type="SMART" id="SM00665">
    <property type="entry name" value="B561"/>
    <property type="match status" value="1"/>
</dbReference>
<dbReference type="InterPro" id="IPR045150">
    <property type="entry name" value="CYB561D1/2"/>
</dbReference>
<reference evidence="14 15" key="1">
    <citation type="submission" date="2019-06" db="EMBL/GenBank/DDBJ databases">
        <authorList>
            <person name="Palmer J.M."/>
        </authorList>
    </citation>
    <scope>NUCLEOTIDE SEQUENCE [LARGE SCALE GENOMIC DNA]</scope>
    <source>
        <strain evidence="14 15">TWF102</strain>
    </source>
</reference>
<keyword evidence="4" id="KW-0349">Heme</keyword>
<dbReference type="AlphaFoldDB" id="A0A7C8N1Z2"/>
<feature type="transmembrane region" description="Helical" evidence="12">
    <location>
        <begin position="183"/>
        <end position="208"/>
    </location>
</feature>
<feature type="domain" description="Cytochrome b561" evidence="13">
    <location>
        <begin position="67"/>
        <end position="283"/>
    </location>
</feature>
<dbReference type="GO" id="GO:0046872">
    <property type="term" value="F:metal ion binding"/>
    <property type="evidence" value="ECO:0007669"/>
    <property type="project" value="UniProtKB-KW"/>
</dbReference>
<dbReference type="GO" id="GO:0020037">
    <property type="term" value="F:heme binding"/>
    <property type="evidence" value="ECO:0007669"/>
    <property type="project" value="TreeGrafter"/>
</dbReference>
<evidence type="ECO:0000313" key="15">
    <source>
        <dbReference type="Proteomes" id="UP000475325"/>
    </source>
</evidence>
<dbReference type="Proteomes" id="UP000475325">
    <property type="component" value="Unassembled WGS sequence"/>
</dbReference>
<dbReference type="GO" id="GO:0140575">
    <property type="term" value="F:transmembrane monodehydroascorbate reductase activity"/>
    <property type="evidence" value="ECO:0007669"/>
    <property type="project" value="InterPro"/>
</dbReference>
<feature type="region of interest" description="Disordered" evidence="11">
    <location>
        <begin position="340"/>
        <end position="365"/>
    </location>
</feature>
<dbReference type="EMBL" id="WIQW01000104">
    <property type="protein sequence ID" value="KAF3083735.1"/>
    <property type="molecule type" value="Genomic_DNA"/>
</dbReference>
<evidence type="ECO:0000256" key="2">
    <source>
        <dbReference type="ARBA" id="ARBA00004141"/>
    </source>
</evidence>
<evidence type="ECO:0000256" key="1">
    <source>
        <dbReference type="ARBA" id="ARBA00001970"/>
    </source>
</evidence>
<accession>A0A7C8N1Z2</accession>
<comment type="subcellular location">
    <subcellularLocation>
        <location evidence="2">Membrane</location>
        <topology evidence="2">Multi-pass membrane protein</topology>
    </subcellularLocation>
</comment>
<dbReference type="PANTHER" id="PTHR15422">
    <property type="entry name" value="OS05G0565100 PROTEIN"/>
    <property type="match status" value="1"/>
</dbReference>
<evidence type="ECO:0000256" key="4">
    <source>
        <dbReference type="ARBA" id="ARBA00022617"/>
    </source>
</evidence>
<dbReference type="GO" id="GO:0016020">
    <property type="term" value="C:membrane"/>
    <property type="evidence" value="ECO:0007669"/>
    <property type="project" value="UniProtKB-SubCell"/>
</dbReference>
<evidence type="ECO:0000256" key="9">
    <source>
        <dbReference type="ARBA" id="ARBA00023004"/>
    </source>
</evidence>
<proteinExistence type="predicted"/>
<feature type="region of interest" description="Disordered" evidence="11">
    <location>
        <begin position="395"/>
        <end position="450"/>
    </location>
</feature>
<dbReference type="CDD" id="cd08760">
    <property type="entry name" value="Cyt_b561_FRRS1_like"/>
    <property type="match status" value="1"/>
</dbReference>
<evidence type="ECO:0000256" key="6">
    <source>
        <dbReference type="ARBA" id="ARBA00022723"/>
    </source>
</evidence>
<keyword evidence="10 12" id="KW-0472">Membrane</keyword>
<gene>
    <name evidence="14" type="ORF">TWF102_000609</name>
</gene>
<dbReference type="PROSITE" id="PS50939">
    <property type="entry name" value="CYTOCHROME_B561"/>
    <property type="match status" value="1"/>
</dbReference>
<evidence type="ECO:0000256" key="3">
    <source>
        <dbReference type="ARBA" id="ARBA00022448"/>
    </source>
</evidence>
<comment type="cofactor">
    <cofactor evidence="1">
        <name>heme b</name>
        <dbReference type="ChEBI" id="CHEBI:60344"/>
    </cofactor>
</comment>
<evidence type="ECO:0000256" key="11">
    <source>
        <dbReference type="SAM" id="MobiDB-lite"/>
    </source>
</evidence>
<keyword evidence="9" id="KW-0408">Iron</keyword>
<evidence type="ECO:0000313" key="14">
    <source>
        <dbReference type="EMBL" id="KAF3083735.1"/>
    </source>
</evidence>
<organism evidence="14 15">
    <name type="scientific">Orbilia oligospora</name>
    <name type="common">Nematode-trapping fungus</name>
    <name type="synonym">Arthrobotrys oligospora</name>
    <dbReference type="NCBI Taxonomy" id="2813651"/>
    <lineage>
        <taxon>Eukaryota</taxon>
        <taxon>Fungi</taxon>
        <taxon>Dikarya</taxon>
        <taxon>Ascomycota</taxon>
        <taxon>Pezizomycotina</taxon>
        <taxon>Orbiliomycetes</taxon>
        <taxon>Orbiliales</taxon>
        <taxon>Orbiliaceae</taxon>
        <taxon>Orbilia</taxon>
    </lineage>
</organism>
<dbReference type="InterPro" id="IPR006593">
    <property type="entry name" value="Cyt_b561/ferric_Rdtase_TM"/>
</dbReference>
<feature type="transmembrane region" description="Helical" evidence="12">
    <location>
        <begin position="258"/>
        <end position="279"/>
    </location>
</feature>
<keyword evidence="3" id="KW-0813">Transport</keyword>
<feature type="transmembrane region" description="Helical" evidence="12">
    <location>
        <begin position="146"/>
        <end position="171"/>
    </location>
</feature>
<keyword evidence="7" id="KW-0249">Electron transport</keyword>
<evidence type="ECO:0000256" key="10">
    <source>
        <dbReference type="ARBA" id="ARBA00023136"/>
    </source>
</evidence>